<protein>
    <recommendedName>
        <fullName evidence="3">Transposase IS4-like domain-containing protein</fullName>
    </recommendedName>
</protein>
<feature type="region of interest" description="Disordered" evidence="1">
    <location>
        <begin position="26"/>
        <end position="54"/>
    </location>
</feature>
<evidence type="ECO:0000259" key="3">
    <source>
        <dbReference type="Pfam" id="PF01609"/>
    </source>
</evidence>
<dbReference type="RefSeq" id="WP_344394775.1">
    <property type="nucleotide sequence ID" value="NZ_BAAASJ010000104.1"/>
</dbReference>
<reference evidence="5" key="1">
    <citation type="journal article" date="2019" name="Int. J. Syst. Evol. Microbiol.">
        <title>The Global Catalogue of Microorganisms (GCM) 10K type strain sequencing project: providing services to taxonomists for standard genome sequencing and annotation.</title>
        <authorList>
            <consortium name="The Broad Institute Genomics Platform"/>
            <consortium name="The Broad Institute Genome Sequencing Center for Infectious Disease"/>
            <person name="Wu L."/>
            <person name="Ma J."/>
        </authorList>
    </citation>
    <scope>NUCLEOTIDE SEQUENCE [LARGE SCALE GENOMIC DNA]</scope>
    <source>
        <strain evidence="5">JCM 4524</strain>
    </source>
</reference>
<keyword evidence="2" id="KW-0812">Transmembrane</keyword>
<comment type="caution">
    <text evidence="4">The sequence shown here is derived from an EMBL/GenBank/DDBJ whole genome shotgun (WGS) entry which is preliminary data.</text>
</comment>
<feature type="compositionally biased region" description="Polar residues" evidence="1">
    <location>
        <begin position="41"/>
        <end position="53"/>
    </location>
</feature>
<dbReference type="PANTHER" id="PTHR30007">
    <property type="entry name" value="PHP DOMAIN PROTEIN"/>
    <property type="match status" value="1"/>
</dbReference>
<evidence type="ECO:0000313" key="4">
    <source>
        <dbReference type="EMBL" id="GAA2654174.1"/>
    </source>
</evidence>
<feature type="domain" description="Transposase IS4-like" evidence="3">
    <location>
        <begin position="35"/>
        <end position="121"/>
    </location>
</feature>
<dbReference type="PANTHER" id="PTHR30007:SF0">
    <property type="entry name" value="TRANSPOSASE"/>
    <property type="match status" value="1"/>
</dbReference>
<organism evidence="4 5">
    <name type="scientific">Streptomyces vastus</name>
    <dbReference type="NCBI Taxonomy" id="285451"/>
    <lineage>
        <taxon>Bacteria</taxon>
        <taxon>Bacillati</taxon>
        <taxon>Actinomycetota</taxon>
        <taxon>Actinomycetes</taxon>
        <taxon>Kitasatosporales</taxon>
        <taxon>Streptomycetaceae</taxon>
        <taxon>Streptomyces</taxon>
    </lineage>
</organism>
<sequence>MHRFFTRWRKQGLIGEFHDRVRAATREAQGRDAEPTAGMIDSQSAKGTSTVEAATSGYDGGKKIKGRKRHIVVDTLGLILAVMVTPASAGDRDAAQDLLARAASRHHRLRRVWADSGYTGMLVGWCAVALNLILTVIRRSDDHNGFVVLPKR</sequence>
<evidence type="ECO:0000256" key="1">
    <source>
        <dbReference type="SAM" id="MobiDB-lite"/>
    </source>
</evidence>
<dbReference type="Pfam" id="PF01609">
    <property type="entry name" value="DDE_Tnp_1"/>
    <property type="match status" value="1"/>
</dbReference>
<proteinExistence type="predicted"/>
<keyword evidence="2" id="KW-1133">Transmembrane helix</keyword>
<accession>A0ABP6E141</accession>
<keyword evidence="5" id="KW-1185">Reference proteome</keyword>
<dbReference type="Proteomes" id="UP001500151">
    <property type="component" value="Unassembled WGS sequence"/>
</dbReference>
<dbReference type="InterPro" id="IPR002559">
    <property type="entry name" value="Transposase_11"/>
</dbReference>
<evidence type="ECO:0000256" key="2">
    <source>
        <dbReference type="SAM" id="Phobius"/>
    </source>
</evidence>
<keyword evidence="2" id="KW-0472">Membrane</keyword>
<feature type="transmembrane region" description="Helical" evidence="2">
    <location>
        <begin position="71"/>
        <end position="89"/>
    </location>
</feature>
<dbReference type="EMBL" id="BAAASJ010000104">
    <property type="protein sequence ID" value="GAA2654174.1"/>
    <property type="molecule type" value="Genomic_DNA"/>
</dbReference>
<evidence type="ECO:0000313" key="5">
    <source>
        <dbReference type="Proteomes" id="UP001500151"/>
    </source>
</evidence>
<name>A0ABP6E141_9ACTN</name>
<feature type="transmembrane region" description="Helical" evidence="2">
    <location>
        <begin position="118"/>
        <end position="137"/>
    </location>
</feature>
<gene>
    <name evidence="4" type="ORF">GCM10010307_66120</name>
</gene>